<dbReference type="EMBL" id="CP046173">
    <property type="protein sequence ID" value="QIS24734.1"/>
    <property type="molecule type" value="Genomic_DNA"/>
</dbReference>
<dbReference type="PANTHER" id="PTHR24094">
    <property type="entry name" value="SECRETED PROTEIN"/>
    <property type="match status" value="1"/>
</dbReference>
<proteinExistence type="predicted"/>
<dbReference type="Proteomes" id="UP000500953">
    <property type="component" value="Chromosome"/>
</dbReference>
<evidence type="ECO:0000313" key="2">
    <source>
        <dbReference type="EMBL" id="QIS24734.1"/>
    </source>
</evidence>
<organism evidence="2 3">
    <name type="scientific">Nocardia terpenica</name>
    <dbReference type="NCBI Taxonomy" id="455432"/>
    <lineage>
        <taxon>Bacteria</taxon>
        <taxon>Bacillati</taxon>
        <taxon>Actinomycetota</taxon>
        <taxon>Actinomycetes</taxon>
        <taxon>Mycobacteriales</taxon>
        <taxon>Nocardiaceae</taxon>
        <taxon>Nocardia</taxon>
    </lineage>
</organism>
<feature type="domain" description="GmrSD restriction endonucleases C-terminal" evidence="1">
    <location>
        <begin position="81"/>
        <end position="193"/>
    </location>
</feature>
<name>A0A6G9ZH05_9NOCA</name>
<reference evidence="2 3" key="1">
    <citation type="journal article" date="2019" name="ACS Chem. Biol.">
        <title>Identification and Mobilization of a Cryptic Antibiotic Biosynthesis Gene Locus from a Human-Pathogenic Nocardia Isolate.</title>
        <authorList>
            <person name="Herisse M."/>
            <person name="Ishida K."/>
            <person name="Porter J.L."/>
            <person name="Howden B."/>
            <person name="Hertweck C."/>
            <person name="Stinear T.P."/>
            <person name="Pidot S.J."/>
        </authorList>
    </citation>
    <scope>NUCLEOTIDE SEQUENCE [LARGE SCALE GENOMIC DNA]</scope>
    <source>
        <strain evidence="2 3">AUSMDU00012715</strain>
    </source>
</reference>
<dbReference type="Pfam" id="PF07510">
    <property type="entry name" value="GmrSD_C"/>
    <property type="match status" value="1"/>
</dbReference>
<protein>
    <submittedName>
        <fullName evidence="2">DUF1524 domain-containing protein</fullName>
    </submittedName>
</protein>
<evidence type="ECO:0000313" key="3">
    <source>
        <dbReference type="Proteomes" id="UP000500953"/>
    </source>
</evidence>
<gene>
    <name evidence="2" type="ORF">F6W96_38830</name>
</gene>
<dbReference type="InterPro" id="IPR011089">
    <property type="entry name" value="GmrSD_C"/>
</dbReference>
<sequence length="200" mass="22162">MVCASVMATVIYAGTVSAEPPGIPNTTAARRMLHSLTVSDEHSMSGYSREKFPHWSRASGECSIRETVLQRDGTGVHADAKCHITAGTWHSPYDGKTVTDSSDVHIDHVVPLAEAWRSGARQWNTSQREKFANDLADPQLIAVTASSNRQKGDRDPSQWLPPSLTYRCTYAEMWIAVKWAWHLTIHPNEKDALSMTLKGC</sequence>
<dbReference type="AlphaFoldDB" id="A0A6G9ZH05"/>
<evidence type="ECO:0000259" key="1">
    <source>
        <dbReference type="Pfam" id="PF07510"/>
    </source>
</evidence>
<accession>A0A6G9ZH05</accession>
<dbReference type="PANTHER" id="PTHR24094:SF15">
    <property type="entry name" value="AMP-DEPENDENT SYNTHETASE_LIGASE DOMAIN-CONTAINING PROTEIN-RELATED"/>
    <property type="match status" value="1"/>
</dbReference>